<dbReference type="GO" id="GO:0005634">
    <property type="term" value="C:nucleus"/>
    <property type="evidence" value="ECO:0007669"/>
    <property type="project" value="UniProtKB-SubCell"/>
</dbReference>
<feature type="region of interest" description="Disordered" evidence="4">
    <location>
        <begin position="1"/>
        <end position="30"/>
    </location>
</feature>
<evidence type="ECO:0000256" key="2">
    <source>
        <dbReference type="ARBA" id="ARBA00023004"/>
    </source>
</evidence>
<evidence type="ECO:0000256" key="1">
    <source>
        <dbReference type="ARBA" id="ARBA00022723"/>
    </source>
</evidence>
<dbReference type="SUPFAM" id="SSF51197">
    <property type="entry name" value="Clavaminate synthase-like"/>
    <property type="match status" value="1"/>
</dbReference>
<keyword evidence="7" id="KW-1185">Reference proteome</keyword>
<keyword evidence="3" id="KW-0223">Dioxygenase</keyword>
<dbReference type="AlphaFoldDB" id="A0ABC8UMT2"/>
<dbReference type="Pfam" id="PF08007">
    <property type="entry name" value="JmjC_2"/>
    <property type="match status" value="1"/>
</dbReference>
<evidence type="ECO:0000256" key="4">
    <source>
        <dbReference type="SAM" id="MobiDB-lite"/>
    </source>
</evidence>
<keyword evidence="3" id="KW-0560">Oxidoreductase</keyword>
<comment type="subcellular location">
    <subcellularLocation>
        <location evidence="3">Nucleus</location>
    </subcellularLocation>
</comment>
<feature type="compositionally biased region" description="Basic residues" evidence="4">
    <location>
        <begin position="8"/>
        <end position="22"/>
    </location>
</feature>
<dbReference type="InterPro" id="IPR039994">
    <property type="entry name" value="NO66-like"/>
</dbReference>
<dbReference type="Proteomes" id="UP001642360">
    <property type="component" value="Unassembled WGS sequence"/>
</dbReference>
<dbReference type="PANTHER" id="PTHR13096">
    <property type="entry name" value="MINA53 MYC INDUCED NUCLEAR ANTIGEN"/>
    <property type="match status" value="1"/>
</dbReference>
<keyword evidence="3" id="KW-0805">Transcription regulation</keyword>
<comment type="caution">
    <text evidence="6">The sequence shown here is derived from an EMBL/GenBank/DDBJ whole genome shotgun (WGS) entry which is preliminary data.</text>
</comment>
<keyword evidence="3" id="KW-0539">Nucleus</keyword>
<dbReference type="EC" id="1.14.11.-" evidence="3"/>
<dbReference type="EMBL" id="CAUOFW020008285">
    <property type="protein sequence ID" value="CAK9182279.1"/>
    <property type="molecule type" value="Genomic_DNA"/>
</dbReference>
<keyword evidence="1 3" id="KW-0479">Metal-binding</keyword>
<comment type="function">
    <text evidence="3">Oxygenase that can act as both a histone lysine demethylase and a ribosomal histidine hydroxylase.</text>
</comment>
<proteinExistence type="inferred from homology"/>
<sequence length="836" mass="94454">MDKQVERNKKKKDKGGIKRKRNKYESRYTSSTRLQVHPNSQTLFALMLASISNSYLHNIPDSEPILIQCLKQLRLSLLFTAPKPNTHETLFVPILSLLPVLLKSSCAEIACRSAEIVGAASLYSYGMNAQIALDGEIVMGLISTLGNSKRSVSMAACNAVLDLSTTSFGRQRLLEFSAVENLISTILAPTVTYNAPFFDCLKECGGGSKVDTSIPSFCFIQVPKSSAASVSLFIEEKGTEAFPRIGLKEDEFLVLLLHAAVTLINSCTIEQLEKIPRKLSESLLLYFKKLWADAHKQMLCGNILKFNQGRHSYVTNIRTNTLAENIFRLSINAGQFTRPSNFKKVERSIFSSSGTTFEDFVLNHWEVSPLLMRRPSKALTKEDDIFSSFLQHLSSEGVLSFIHSILQNLTSCPAIASDELNVLSFLKEVENHLGCPIIYQQDIRVLKTEHSEREMHYFQECLGSSCSQAPHFLYMDNVLRCKEAYKEGYTITLRGMEFRFESIAAIADGLASLFGQPSAGVNMYLTPPDSQGLARHYDDHCVLVCQLLGVKKWKVFPQYSLHLPRLYEPVDSWHDMKVGTPIMDGTKQFLLSEGDILYIPRGFHHEACTVIDNDWPNGIAGCSLHLTLAIEVEPPFEWEGFTHVALHLWNQKQNLSQHTHGDSLFWKLKVMSVNLLHVAIKLLGDVDPTFRKACLVGAVSSSVTGGWLDRNQRMIFGHLINRINFKSRFSDVLRHVEAAVQRHEDLFQQFRWLQHLNEGEMVEGHDSSIPFAGIENYYHLGSQHKDKAEAAFMEVKSKFCSEVVFEDVEHGYKMLLEKYKKVRRQYTSGMLSLHCN</sequence>
<dbReference type="PROSITE" id="PS51184">
    <property type="entry name" value="JMJC"/>
    <property type="match status" value="1"/>
</dbReference>
<protein>
    <recommendedName>
        <fullName evidence="3">Bifunctional lysine-specific demethylase and histidyl-hydroxylase</fullName>
        <ecNumber evidence="3">1.14.11.-</ecNumber>
    </recommendedName>
</protein>
<gene>
    <name evidence="6" type="ORF">ILEXP_LOCUS52417</name>
</gene>
<evidence type="ECO:0000313" key="6">
    <source>
        <dbReference type="EMBL" id="CAK9182279.1"/>
    </source>
</evidence>
<name>A0ABC8UMT2_9AQUA</name>
<accession>A0ABC8UMT2</accession>
<dbReference type="GO" id="GO:0016706">
    <property type="term" value="F:2-oxoglutarate-dependent dioxygenase activity"/>
    <property type="evidence" value="ECO:0007669"/>
    <property type="project" value="UniProtKB-UniRule"/>
</dbReference>
<organism evidence="6 7">
    <name type="scientific">Ilex paraguariensis</name>
    <name type="common">yerba mate</name>
    <dbReference type="NCBI Taxonomy" id="185542"/>
    <lineage>
        <taxon>Eukaryota</taxon>
        <taxon>Viridiplantae</taxon>
        <taxon>Streptophyta</taxon>
        <taxon>Embryophyta</taxon>
        <taxon>Tracheophyta</taxon>
        <taxon>Spermatophyta</taxon>
        <taxon>Magnoliopsida</taxon>
        <taxon>eudicotyledons</taxon>
        <taxon>Gunneridae</taxon>
        <taxon>Pentapetalae</taxon>
        <taxon>asterids</taxon>
        <taxon>campanulids</taxon>
        <taxon>Aquifoliales</taxon>
        <taxon>Aquifoliaceae</taxon>
        <taxon>Ilex</taxon>
    </lineage>
</organism>
<evidence type="ECO:0000256" key="3">
    <source>
        <dbReference type="RuleBase" id="RU366061"/>
    </source>
</evidence>
<dbReference type="GO" id="GO:0005506">
    <property type="term" value="F:iron ion binding"/>
    <property type="evidence" value="ECO:0007669"/>
    <property type="project" value="UniProtKB-UniRule"/>
</dbReference>
<dbReference type="PANTHER" id="PTHR13096:SF9">
    <property type="entry name" value="BIFUNCTIONAL LYSINE-SPECIFIC DEMETHYLASE AND HISTIDYL-HYDROXYLASE"/>
    <property type="match status" value="1"/>
</dbReference>
<keyword evidence="3" id="KW-0804">Transcription</keyword>
<evidence type="ECO:0000313" key="7">
    <source>
        <dbReference type="Proteomes" id="UP001642360"/>
    </source>
</evidence>
<comment type="cofactor">
    <cofactor evidence="3">
        <name>Fe(2+)</name>
        <dbReference type="ChEBI" id="CHEBI:29033"/>
    </cofactor>
    <text evidence="3">Binds 1 Fe(2+) ion per subunit.</text>
</comment>
<dbReference type="Gene3D" id="2.60.120.650">
    <property type="entry name" value="Cupin"/>
    <property type="match status" value="1"/>
</dbReference>
<comment type="similarity">
    <text evidence="3">Belongs to the ROX family.</text>
</comment>
<reference evidence="6 7" key="1">
    <citation type="submission" date="2024-02" db="EMBL/GenBank/DDBJ databases">
        <authorList>
            <person name="Vignale AGUSTIN F."/>
            <person name="Sosa J E."/>
            <person name="Modenutti C."/>
        </authorList>
    </citation>
    <scope>NUCLEOTIDE SEQUENCE [LARGE SCALE GENOMIC DNA]</scope>
</reference>
<dbReference type="InterPro" id="IPR003347">
    <property type="entry name" value="JmjC_dom"/>
</dbReference>
<feature type="domain" description="JmjC" evidence="5">
    <location>
        <begin position="489"/>
        <end position="649"/>
    </location>
</feature>
<keyword evidence="2 3" id="KW-0408">Iron</keyword>
<evidence type="ECO:0000259" key="5">
    <source>
        <dbReference type="PROSITE" id="PS51184"/>
    </source>
</evidence>